<dbReference type="PANTHER" id="PTHR43968:SF6">
    <property type="entry name" value="GLUTATHIONE S-TRANSFERASE OMEGA"/>
    <property type="match status" value="1"/>
</dbReference>
<dbReference type="InterPro" id="IPR036282">
    <property type="entry name" value="Glutathione-S-Trfase_C_sf"/>
</dbReference>
<sequence length="228" mass="26635">MTKNTLELISFKICPFVQRSVIALNEKGIDFDVTYIDLADTPDWFKAVSPMGKVPVLKTNGTAIFESMVIAEYLDEMYLPRLHPDNTLEKARHRSWIEYSSELTMKQYNLFIAPNEKTFKIHQEEFATQLDVLNNELSDSGPMFSGNSFNLIDAAYAPIFMRIELLQEYYNFNLYKPNSRLDHWSKALMKKESIQKSVSADFSDAFMDYFNIKDYYIHQLLEDKKIMP</sequence>
<dbReference type="InterPro" id="IPR050983">
    <property type="entry name" value="GST_Omega/HSP26"/>
</dbReference>
<dbReference type="Gene3D" id="1.20.1050.10">
    <property type="match status" value="1"/>
</dbReference>
<dbReference type="PROSITE" id="PS50405">
    <property type="entry name" value="GST_CTER"/>
    <property type="match status" value="1"/>
</dbReference>
<dbReference type="SFLD" id="SFLDG00358">
    <property type="entry name" value="Main_(cytGST)"/>
    <property type="match status" value="1"/>
</dbReference>
<dbReference type="FunFam" id="3.40.30.10:FF:000123">
    <property type="entry name" value="Glutathione transferase o1"/>
    <property type="match status" value="1"/>
</dbReference>
<evidence type="ECO:0000256" key="3">
    <source>
        <dbReference type="ARBA" id="ARBA00047960"/>
    </source>
</evidence>
<proteinExistence type="predicted"/>
<feature type="domain" description="GST C-terminal" evidence="5">
    <location>
        <begin position="86"/>
        <end position="215"/>
    </location>
</feature>
<organism evidence="6">
    <name type="scientific">hydrothermal vent metagenome</name>
    <dbReference type="NCBI Taxonomy" id="652676"/>
    <lineage>
        <taxon>unclassified sequences</taxon>
        <taxon>metagenomes</taxon>
        <taxon>ecological metagenomes</taxon>
    </lineage>
</organism>
<evidence type="ECO:0000256" key="1">
    <source>
        <dbReference type="ARBA" id="ARBA00012452"/>
    </source>
</evidence>
<dbReference type="InterPro" id="IPR045073">
    <property type="entry name" value="Omega/Tau-like"/>
</dbReference>
<dbReference type="InterPro" id="IPR040079">
    <property type="entry name" value="Glutathione_S-Trfase"/>
</dbReference>
<dbReference type="SUPFAM" id="SSF47616">
    <property type="entry name" value="GST C-terminal domain-like"/>
    <property type="match status" value="1"/>
</dbReference>
<dbReference type="GO" id="GO:0005737">
    <property type="term" value="C:cytoplasm"/>
    <property type="evidence" value="ECO:0007669"/>
    <property type="project" value="TreeGrafter"/>
</dbReference>
<dbReference type="AlphaFoldDB" id="A0A3B1AM63"/>
<evidence type="ECO:0000259" key="4">
    <source>
        <dbReference type="PROSITE" id="PS50404"/>
    </source>
</evidence>
<keyword evidence="2 6" id="KW-0808">Transferase</keyword>
<reference evidence="6" key="1">
    <citation type="submission" date="2018-06" db="EMBL/GenBank/DDBJ databases">
        <authorList>
            <person name="Zhirakovskaya E."/>
        </authorList>
    </citation>
    <scope>NUCLEOTIDE SEQUENCE</scope>
</reference>
<evidence type="ECO:0000313" key="6">
    <source>
        <dbReference type="EMBL" id="VAX00944.1"/>
    </source>
</evidence>
<dbReference type="Pfam" id="PF13409">
    <property type="entry name" value="GST_N_2"/>
    <property type="match status" value="1"/>
</dbReference>
<name>A0A3B1AM63_9ZZZZ</name>
<comment type="catalytic activity">
    <reaction evidence="3">
        <text>RX + glutathione = an S-substituted glutathione + a halide anion + H(+)</text>
        <dbReference type="Rhea" id="RHEA:16437"/>
        <dbReference type="ChEBI" id="CHEBI:15378"/>
        <dbReference type="ChEBI" id="CHEBI:16042"/>
        <dbReference type="ChEBI" id="CHEBI:17792"/>
        <dbReference type="ChEBI" id="CHEBI:57925"/>
        <dbReference type="ChEBI" id="CHEBI:90779"/>
        <dbReference type="EC" id="2.5.1.18"/>
    </reaction>
</comment>
<dbReference type="PANTHER" id="PTHR43968">
    <property type="match status" value="1"/>
</dbReference>
<dbReference type="PROSITE" id="PS50404">
    <property type="entry name" value="GST_NTER"/>
    <property type="match status" value="1"/>
</dbReference>
<dbReference type="SFLD" id="SFLDG01152">
    <property type="entry name" value="Main.3:_Omega-_and_Tau-like"/>
    <property type="match status" value="1"/>
</dbReference>
<feature type="domain" description="GST N-terminal" evidence="4">
    <location>
        <begin position="4"/>
        <end position="82"/>
    </location>
</feature>
<gene>
    <name evidence="6" type="ORF">MNBD_GAMMA22-972</name>
</gene>
<dbReference type="InterPro" id="IPR010987">
    <property type="entry name" value="Glutathione-S-Trfase_C-like"/>
</dbReference>
<evidence type="ECO:0000259" key="5">
    <source>
        <dbReference type="PROSITE" id="PS50405"/>
    </source>
</evidence>
<protein>
    <recommendedName>
        <fullName evidence="1">glutathione transferase</fullName>
        <ecNumber evidence="1">2.5.1.18</ecNumber>
    </recommendedName>
</protein>
<dbReference type="EC" id="2.5.1.18" evidence="1"/>
<accession>A0A3B1AM63</accession>
<dbReference type="EMBL" id="UOFS01000046">
    <property type="protein sequence ID" value="VAX00944.1"/>
    <property type="molecule type" value="Genomic_DNA"/>
</dbReference>
<dbReference type="InterPro" id="IPR004045">
    <property type="entry name" value="Glutathione_S-Trfase_N"/>
</dbReference>
<dbReference type="InterPro" id="IPR036249">
    <property type="entry name" value="Thioredoxin-like_sf"/>
</dbReference>
<dbReference type="Gene3D" id="3.40.30.10">
    <property type="entry name" value="Glutaredoxin"/>
    <property type="match status" value="1"/>
</dbReference>
<dbReference type="GO" id="GO:0004364">
    <property type="term" value="F:glutathione transferase activity"/>
    <property type="evidence" value="ECO:0007669"/>
    <property type="project" value="UniProtKB-EC"/>
</dbReference>
<evidence type="ECO:0000256" key="2">
    <source>
        <dbReference type="ARBA" id="ARBA00022679"/>
    </source>
</evidence>
<dbReference type="CDD" id="cd00299">
    <property type="entry name" value="GST_C_family"/>
    <property type="match status" value="1"/>
</dbReference>
<dbReference type="SUPFAM" id="SSF52833">
    <property type="entry name" value="Thioredoxin-like"/>
    <property type="match status" value="1"/>
</dbReference>
<dbReference type="CDD" id="cd00570">
    <property type="entry name" value="GST_N_family"/>
    <property type="match status" value="1"/>
</dbReference>
<dbReference type="SFLD" id="SFLDS00019">
    <property type="entry name" value="Glutathione_Transferase_(cytos"/>
    <property type="match status" value="1"/>
</dbReference>